<evidence type="ECO:0000313" key="2">
    <source>
        <dbReference type="Proteomes" id="UP000694460"/>
    </source>
</evidence>
<protein>
    <submittedName>
        <fullName evidence="1">Uncharacterized protein</fullName>
    </submittedName>
</protein>
<proteinExistence type="predicted"/>
<name>A0ABS4ZRB3_9MYCO</name>
<evidence type="ECO:0000313" key="1">
    <source>
        <dbReference type="EMBL" id="MBP2451975.1"/>
    </source>
</evidence>
<dbReference type="EMBL" id="JAGIOP010000002">
    <property type="protein sequence ID" value="MBP2451975.1"/>
    <property type="molecule type" value="Genomic_DNA"/>
</dbReference>
<gene>
    <name evidence="1" type="ORF">JOF57_001888</name>
</gene>
<organism evidence="1 2">
    <name type="scientific">Mycolicibacterium lutetiense</name>
    <dbReference type="NCBI Taxonomy" id="1641992"/>
    <lineage>
        <taxon>Bacteria</taxon>
        <taxon>Bacillati</taxon>
        <taxon>Actinomycetota</taxon>
        <taxon>Actinomycetes</taxon>
        <taxon>Mycobacteriales</taxon>
        <taxon>Mycobacteriaceae</taxon>
        <taxon>Mycolicibacterium</taxon>
    </lineage>
</organism>
<dbReference type="RefSeq" id="WP_019348352.1">
    <property type="nucleotide sequence ID" value="NZ_JAGIOP010000002.1"/>
</dbReference>
<reference evidence="1 2" key="1">
    <citation type="submission" date="2021-03" db="EMBL/GenBank/DDBJ databases">
        <title>Sequencing the genomes of 1000 actinobacteria strains.</title>
        <authorList>
            <person name="Klenk H.-P."/>
        </authorList>
    </citation>
    <scope>NUCLEOTIDE SEQUENCE [LARGE SCALE GENOMIC DNA]</scope>
    <source>
        <strain evidence="1 2">DSM 46713</strain>
    </source>
</reference>
<accession>A0ABS4ZRB3</accession>
<comment type="caution">
    <text evidence="1">The sequence shown here is derived from an EMBL/GenBank/DDBJ whole genome shotgun (WGS) entry which is preliminary data.</text>
</comment>
<sequence length="46" mass="4911">MSRATEIVTTMLVYESIGGGHVSRNEAERLAGEVVEALTEAGFDLT</sequence>
<dbReference type="Proteomes" id="UP000694460">
    <property type="component" value="Unassembled WGS sequence"/>
</dbReference>
<keyword evidence="2" id="KW-1185">Reference proteome</keyword>